<dbReference type="Proteomes" id="UP001239445">
    <property type="component" value="Unassembled WGS sequence"/>
</dbReference>
<protein>
    <submittedName>
        <fullName evidence="1">Uncharacterized protein</fullName>
    </submittedName>
</protein>
<keyword evidence="2" id="KW-1185">Reference proteome</keyword>
<proteinExistence type="predicted"/>
<evidence type="ECO:0000313" key="2">
    <source>
        <dbReference type="Proteomes" id="UP001239445"/>
    </source>
</evidence>
<dbReference type="AlphaFoldDB" id="A0AAJ0BQA6"/>
<reference evidence="1" key="1">
    <citation type="submission" date="2023-06" db="EMBL/GenBank/DDBJ databases">
        <title>Genome-scale phylogeny and comparative genomics of the fungal order Sordariales.</title>
        <authorList>
            <consortium name="Lawrence Berkeley National Laboratory"/>
            <person name="Hensen N."/>
            <person name="Bonometti L."/>
            <person name="Westerberg I."/>
            <person name="Brannstrom I.O."/>
            <person name="Guillou S."/>
            <person name="Cros-Aarteil S."/>
            <person name="Calhoun S."/>
            <person name="Haridas S."/>
            <person name="Kuo A."/>
            <person name="Mondo S."/>
            <person name="Pangilinan J."/>
            <person name="Riley R."/>
            <person name="Labutti K."/>
            <person name="Andreopoulos B."/>
            <person name="Lipzen A."/>
            <person name="Chen C."/>
            <person name="Yanf M."/>
            <person name="Daum C."/>
            <person name="Ng V."/>
            <person name="Clum A."/>
            <person name="Steindorff A."/>
            <person name="Ohm R."/>
            <person name="Martin F."/>
            <person name="Silar P."/>
            <person name="Natvig D."/>
            <person name="Lalanne C."/>
            <person name="Gautier V."/>
            <person name="Ament-Velasquez S.L."/>
            <person name="Kruys A."/>
            <person name="Hutchinson M.I."/>
            <person name="Powell A.J."/>
            <person name="Barry K."/>
            <person name="Miller A.N."/>
            <person name="Grigoriev I.V."/>
            <person name="Debuchy R."/>
            <person name="Gladieux P."/>
            <person name="Thoren M.H."/>
            <person name="Johannesson H."/>
        </authorList>
    </citation>
    <scope>NUCLEOTIDE SEQUENCE</scope>
    <source>
        <strain evidence="1">PSN4</strain>
    </source>
</reference>
<sequence length="108" mass="12297">MQMAGLGLALRSLVASHGMVACGTFGIHLLSWVPWSRRRRPILLVGKTYSRRVARSQHCYVCSAHRSAKPAEHYATYTTSPCLWWISGIVMLRYEMSVRYSANRALRQ</sequence>
<evidence type="ECO:0000313" key="1">
    <source>
        <dbReference type="EMBL" id="KAK1761032.1"/>
    </source>
</evidence>
<accession>A0AAJ0BQA6</accession>
<organism evidence="1 2">
    <name type="scientific">Echria macrotheca</name>
    <dbReference type="NCBI Taxonomy" id="438768"/>
    <lineage>
        <taxon>Eukaryota</taxon>
        <taxon>Fungi</taxon>
        <taxon>Dikarya</taxon>
        <taxon>Ascomycota</taxon>
        <taxon>Pezizomycotina</taxon>
        <taxon>Sordariomycetes</taxon>
        <taxon>Sordariomycetidae</taxon>
        <taxon>Sordariales</taxon>
        <taxon>Schizotheciaceae</taxon>
        <taxon>Echria</taxon>
    </lineage>
</organism>
<gene>
    <name evidence="1" type="ORF">QBC47DRAFT_368888</name>
</gene>
<comment type="caution">
    <text evidence="1">The sequence shown here is derived from an EMBL/GenBank/DDBJ whole genome shotgun (WGS) entry which is preliminary data.</text>
</comment>
<name>A0AAJ0BQA6_9PEZI</name>
<dbReference type="EMBL" id="MU839827">
    <property type="protein sequence ID" value="KAK1761032.1"/>
    <property type="molecule type" value="Genomic_DNA"/>
</dbReference>